<evidence type="ECO:0000313" key="4">
    <source>
        <dbReference type="Proteomes" id="UP001138709"/>
    </source>
</evidence>
<sequence>MTPSPHQTESSRPATFRTAGRSVASRRAADRRDRVLRRAAFTPAAFFLAMILLPPLNHDVAAVLDFSRRWLAGERLYVDLVDVNPPLIFILNLLPAAMARWTSLTPAQAIVLCLLGVAALLWLMTEALRRGRAEGPVEAATLTACVPLLLLVAGSDFGQREVLMAMAAIPYCLLAARRIEGPAVERGPALSVAFVAALGFALKPHFLAVPALVEGLVLLRRGPARALRDPVPWLMLAVWLLYLASIPVFFPAYFREVVPLAWAVYPGIHGPGPWRVLLTDVMGAAELLLMVAVPLALRREAGAFGQALAMAALGAFLAAWVQHKGWTYHVLPISILACAALAVTAARRADHGLPAASARAAAPVLAAVAAFGILLYQVRGGETPWRQAAFHAETAGRLTEWLRREAFGGDVLVLSPDIFPVYPALTYAHARQTLHTMSIWPLQGAYRDCPAGAAPYREPHAMGRVEHALYQAVAEDFATHPPIAMMVARHANMPACGGRFDLLEYFASHPLFAETLEGYRPAGEIDGYRLFLRTW</sequence>
<feature type="transmembrane region" description="Helical" evidence="2">
    <location>
        <begin position="35"/>
        <end position="56"/>
    </location>
</feature>
<feature type="transmembrane region" description="Helical" evidence="2">
    <location>
        <begin position="303"/>
        <end position="320"/>
    </location>
</feature>
<feature type="transmembrane region" description="Helical" evidence="2">
    <location>
        <begin position="106"/>
        <end position="125"/>
    </location>
</feature>
<organism evidence="3 4">
    <name type="scientific">Neoroseomonas eburnea</name>
    <dbReference type="NCBI Taxonomy" id="1346889"/>
    <lineage>
        <taxon>Bacteria</taxon>
        <taxon>Pseudomonadati</taxon>
        <taxon>Pseudomonadota</taxon>
        <taxon>Alphaproteobacteria</taxon>
        <taxon>Acetobacterales</taxon>
        <taxon>Acetobacteraceae</taxon>
        <taxon>Neoroseomonas</taxon>
    </lineage>
</organism>
<keyword evidence="4" id="KW-1185">Reference proteome</keyword>
<evidence type="ECO:0000313" key="3">
    <source>
        <dbReference type="EMBL" id="MBR0680716.1"/>
    </source>
</evidence>
<feature type="compositionally biased region" description="Polar residues" evidence="1">
    <location>
        <begin position="1"/>
        <end position="13"/>
    </location>
</feature>
<feature type="transmembrane region" description="Helical" evidence="2">
    <location>
        <begin position="231"/>
        <end position="254"/>
    </location>
</feature>
<feature type="transmembrane region" description="Helical" evidence="2">
    <location>
        <begin position="326"/>
        <end position="346"/>
    </location>
</feature>
<feature type="transmembrane region" description="Helical" evidence="2">
    <location>
        <begin position="358"/>
        <end position="378"/>
    </location>
</feature>
<reference evidence="3" key="2">
    <citation type="journal article" date="2021" name="Syst. Appl. Microbiol.">
        <title>Roseomonas hellenica sp. nov., isolated from roots of wild-growing Alkanna tinctoria.</title>
        <authorList>
            <person name="Rat A."/>
            <person name="Naranjo H.D."/>
            <person name="Lebbe L."/>
            <person name="Cnockaert M."/>
            <person name="Krigas N."/>
            <person name="Grigoriadou K."/>
            <person name="Maloupa E."/>
            <person name="Willems A."/>
        </authorList>
    </citation>
    <scope>NUCLEOTIDE SEQUENCE</scope>
    <source>
        <strain evidence="3">LMG 31228</strain>
    </source>
</reference>
<feature type="transmembrane region" description="Helical" evidence="2">
    <location>
        <begin position="274"/>
        <end position="296"/>
    </location>
</feature>
<proteinExistence type="predicted"/>
<keyword evidence="2" id="KW-0812">Transmembrane</keyword>
<feature type="region of interest" description="Disordered" evidence="1">
    <location>
        <begin position="1"/>
        <end position="25"/>
    </location>
</feature>
<reference evidence="3" key="1">
    <citation type="submission" date="2020-01" db="EMBL/GenBank/DDBJ databases">
        <authorList>
            <person name="Rat A."/>
        </authorList>
    </citation>
    <scope>NUCLEOTIDE SEQUENCE</scope>
    <source>
        <strain evidence="3">LMG 31228</strain>
    </source>
</reference>
<dbReference type="AlphaFoldDB" id="A0A9X9XAI0"/>
<evidence type="ECO:0000256" key="2">
    <source>
        <dbReference type="SAM" id="Phobius"/>
    </source>
</evidence>
<name>A0A9X9XAI0_9PROT</name>
<evidence type="ECO:0000256" key="1">
    <source>
        <dbReference type="SAM" id="MobiDB-lite"/>
    </source>
</evidence>
<comment type="caution">
    <text evidence="3">The sequence shown here is derived from an EMBL/GenBank/DDBJ whole genome shotgun (WGS) entry which is preliminary data.</text>
</comment>
<keyword evidence="2" id="KW-0472">Membrane</keyword>
<keyword evidence="2" id="KW-1133">Transmembrane helix</keyword>
<dbReference type="Proteomes" id="UP001138709">
    <property type="component" value="Unassembled WGS sequence"/>
</dbReference>
<accession>A0A9X9XAI0</accession>
<protein>
    <submittedName>
        <fullName evidence="3">Uncharacterized protein</fullName>
    </submittedName>
</protein>
<dbReference type="EMBL" id="JAAEDL010000007">
    <property type="protein sequence ID" value="MBR0680716.1"/>
    <property type="molecule type" value="Genomic_DNA"/>
</dbReference>
<gene>
    <name evidence="3" type="ORF">GXW74_09465</name>
</gene>